<dbReference type="AlphaFoldDB" id="A0A482UJG4"/>
<dbReference type="PANTHER" id="PTHR30616">
    <property type="entry name" value="UNCHARACTERIZED PROTEIN YFIH"/>
    <property type="match status" value="1"/>
</dbReference>
<keyword evidence="3" id="KW-0808">Transferase</keyword>
<evidence type="ECO:0000313" key="12">
    <source>
        <dbReference type="Proteomes" id="UP000282800"/>
    </source>
</evidence>
<dbReference type="Pfam" id="PF02578">
    <property type="entry name" value="Cu-oxidase_4"/>
    <property type="match status" value="1"/>
</dbReference>
<dbReference type="InterPro" id="IPR003730">
    <property type="entry name" value="Cu_polyphenol_OxRdtase"/>
</dbReference>
<evidence type="ECO:0000256" key="6">
    <source>
        <dbReference type="ARBA" id="ARBA00022833"/>
    </source>
</evidence>
<keyword evidence="6" id="KW-0862">Zinc</keyword>
<dbReference type="InterPro" id="IPR038371">
    <property type="entry name" value="Cu_polyphenol_OxRdtase_sf"/>
</dbReference>
<accession>A0A482UJG4</accession>
<evidence type="ECO:0000256" key="9">
    <source>
        <dbReference type="ARBA" id="ARBA00049893"/>
    </source>
</evidence>
<comment type="catalytic activity">
    <reaction evidence="8">
        <text>adenosine + phosphate = alpha-D-ribose 1-phosphate + adenine</text>
        <dbReference type="Rhea" id="RHEA:27642"/>
        <dbReference type="ChEBI" id="CHEBI:16335"/>
        <dbReference type="ChEBI" id="CHEBI:16708"/>
        <dbReference type="ChEBI" id="CHEBI:43474"/>
        <dbReference type="ChEBI" id="CHEBI:57720"/>
        <dbReference type="EC" id="2.4.2.1"/>
    </reaction>
    <physiologicalReaction direction="left-to-right" evidence="8">
        <dbReference type="Rhea" id="RHEA:27643"/>
    </physiologicalReaction>
</comment>
<dbReference type="InterPro" id="IPR011324">
    <property type="entry name" value="Cytotoxic_necrot_fac-like_cat"/>
</dbReference>
<evidence type="ECO:0000256" key="7">
    <source>
        <dbReference type="ARBA" id="ARBA00047989"/>
    </source>
</evidence>
<keyword evidence="5" id="KW-0378">Hydrolase</keyword>
<comment type="catalytic activity">
    <reaction evidence="7">
        <text>adenosine + H2O + H(+) = inosine + NH4(+)</text>
        <dbReference type="Rhea" id="RHEA:24408"/>
        <dbReference type="ChEBI" id="CHEBI:15377"/>
        <dbReference type="ChEBI" id="CHEBI:15378"/>
        <dbReference type="ChEBI" id="CHEBI:16335"/>
        <dbReference type="ChEBI" id="CHEBI:17596"/>
        <dbReference type="ChEBI" id="CHEBI:28938"/>
        <dbReference type="EC" id="3.5.4.4"/>
    </reaction>
    <physiologicalReaction direction="left-to-right" evidence="7">
        <dbReference type="Rhea" id="RHEA:24409"/>
    </physiologicalReaction>
</comment>
<dbReference type="Gene3D" id="3.60.140.10">
    <property type="entry name" value="CNF1/YfiH-like putative cysteine hydrolases"/>
    <property type="match status" value="1"/>
</dbReference>
<name>A0A482UJG4_9PSED</name>
<protein>
    <recommendedName>
        <fullName evidence="10">Purine nucleoside phosphorylase</fullName>
    </recommendedName>
</protein>
<organism evidence="11 12">
    <name type="scientific">Pseudomonas songnenensis</name>
    <dbReference type="NCBI Taxonomy" id="1176259"/>
    <lineage>
        <taxon>Bacteria</taxon>
        <taxon>Pseudomonadati</taxon>
        <taxon>Pseudomonadota</taxon>
        <taxon>Gammaproteobacteria</taxon>
        <taxon>Pseudomonadales</taxon>
        <taxon>Pseudomonadaceae</taxon>
        <taxon>Pseudomonas</taxon>
    </lineage>
</organism>
<evidence type="ECO:0000256" key="4">
    <source>
        <dbReference type="ARBA" id="ARBA00022723"/>
    </source>
</evidence>
<dbReference type="GO" id="GO:0016787">
    <property type="term" value="F:hydrolase activity"/>
    <property type="evidence" value="ECO:0007669"/>
    <property type="project" value="UniProtKB-KW"/>
</dbReference>
<dbReference type="OrthoDB" id="4279at2"/>
<evidence type="ECO:0000313" key="11">
    <source>
        <dbReference type="EMBL" id="RYJ63904.1"/>
    </source>
</evidence>
<comment type="similarity">
    <text evidence="2 10">Belongs to the purine nucleoside phosphorylase YfiH/LACC1 family.</text>
</comment>
<dbReference type="NCBIfam" id="TIGR00726">
    <property type="entry name" value="peptidoglycan editing factor PgeF"/>
    <property type="match status" value="1"/>
</dbReference>
<dbReference type="PANTHER" id="PTHR30616:SF2">
    <property type="entry name" value="PURINE NUCLEOSIDE PHOSPHORYLASE LACC1"/>
    <property type="match status" value="1"/>
</dbReference>
<evidence type="ECO:0000256" key="2">
    <source>
        <dbReference type="ARBA" id="ARBA00007353"/>
    </source>
</evidence>
<dbReference type="EMBL" id="RWYU02000001">
    <property type="protein sequence ID" value="RYJ63904.1"/>
    <property type="molecule type" value="Genomic_DNA"/>
</dbReference>
<dbReference type="CDD" id="cd16833">
    <property type="entry name" value="YfiH"/>
    <property type="match status" value="1"/>
</dbReference>
<evidence type="ECO:0000256" key="5">
    <source>
        <dbReference type="ARBA" id="ARBA00022801"/>
    </source>
</evidence>
<keyword evidence="4" id="KW-0479">Metal-binding</keyword>
<sequence>MGVAAARRLRLAADLAATGSRGVRRVSRWGEDWLLPEWPAPANVRACVTTRRGGVSRAPFDCFNLGDHVGDEPAAVSWNRQHLQDVLGCQPVWLEQVHSSVAVQAAPGNRATADASWSETPGLACAVLTADCLPVLFCDRAATRVAAAHAGWRGLAGGVLEATLEALAVPAGEVLAWLGPAIGPAVFEIGPEVREAFLAQHPAAAAAFVPSVNAGRFMADLYQLARIRLAAVGVHAVYGGGLCTFSDARFYSYRRASRTGRFASLIWLAP</sequence>
<dbReference type="GO" id="GO:0017061">
    <property type="term" value="F:S-methyl-5-thioadenosine phosphorylase activity"/>
    <property type="evidence" value="ECO:0007669"/>
    <property type="project" value="UniProtKB-EC"/>
</dbReference>
<evidence type="ECO:0000256" key="8">
    <source>
        <dbReference type="ARBA" id="ARBA00048968"/>
    </source>
</evidence>
<dbReference type="GO" id="GO:0005507">
    <property type="term" value="F:copper ion binding"/>
    <property type="evidence" value="ECO:0007669"/>
    <property type="project" value="TreeGrafter"/>
</dbReference>
<dbReference type="SUPFAM" id="SSF64438">
    <property type="entry name" value="CNF1/YfiH-like putative cysteine hydrolases"/>
    <property type="match status" value="1"/>
</dbReference>
<gene>
    <name evidence="11" type="primary">pgeF</name>
    <name evidence="11" type="ORF">EJA06_001305</name>
</gene>
<comment type="catalytic activity">
    <reaction evidence="1">
        <text>inosine + phosphate = alpha-D-ribose 1-phosphate + hypoxanthine</text>
        <dbReference type="Rhea" id="RHEA:27646"/>
        <dbReference type="ChEBI" id="CHEBI:17368"/>
        <dbReference type="ChEBI" id="CHEBI:17596"/>
        <dbReference type="ChEBI" id="CHEBI:43474"/>
        <dbReference type="ChEBI" id="CHEBI:57720"/>
        <dbReference type="EC" id="2.4.2.1"/>
    </reaction>
    <physiologicalReaction direction="left-to-right" evidence="1">
        <dbReference type="Rhea" id="RHEA:27647"/>
    </physiologicalReaction>
</comment>
<evidence type="ECO:0000256" key="3">
    <source>
        <dbReference type="ARBA" id="ARBA00022679"/>
    </source>
</evidence>
<evidence type="ECO:0000256" key="1">
    <source>
        <dbReference type="ARBA" id="ARBA00000553"/>
    </source>
</evidence>
<comment type="catalytic activity">
    <reaction evidence="9">
        <text>S-methyl-5'-thioadenosine + phosphate = 5-(methylsulfanyl)-alpha-D-ribose 1-phosphate + adenine</text>
        <dbReference type="Rhea" id="RHEA:11852"/>
        <dbReference type="ChEBI" id="CHEBI:16708"/>
        <dbReference type="ChEBI" id="CHEBI:17509"/>
        <dbReference type="ChEBI" id="CHEBI:43474"/>
        <dbReference type="ChEBI" id="CHEBI:58533"/>
        <dbReference type="EC" id="2.4.2.28"/>
    </reaction>
    <physiologicalReaction direction="left-to-right" evidence="9">
        <dbReference type="Rhea" id="RHEA:11853"/>
    </physiologicalReaction>
</comment>
<comment type="caution">
    <text evidence="11">The sequence shown here is derived from an EMBL/GenBank/DDBJ whole genome shotgun (WGS) entry which is preliminary data.</text>
</comment>
<evidence type="ECO:0000256" key="10">
    <source>
        <dbReference type="RuleBase" id="RU361274"/>
    </source>
</evidence>
<proteinExistence type="inferred from homology"/>
<reference evidence="11 12" key="1">
    <citation type="submission" date="2019-01" db="EMBL/GenBank/DDBJ databases">
        <title>High-quality draft genome of. Pseudomonas songnenensis str. L103, a full-fledged denitrifier isolated from 100 meters deep aquifer in a heavily nitrogen fertilized agricultural area.</title>
        <authorList>
            <person name="Liu M."/>
            <person name="Liu B."/>
        </authorList>
    </citation>
    <scope>NUCLEOTIDE SEQUENCE [LARGE SCALE GENOMIC DNA]</scope>
    <source>
        <strain evidence="11 12">L103</strain>
    </source>
</reference>
<dbReference type="Proteomes" id="UP000282800">
    <property type="component" value="Unassembled WGS sequence"/>
</dbReference>